<gene>
    <name evidence="1" type="ORF">KF715C_pA2610</name>
</gene>
<reference evidence="1 2" key="1">
    <citation type="submission" date="2015-11" db="EMBL/GenBank/DDBJ databases">
        <title>Complete genome sequencing of a biphenyl-degrading bacterium, Pseudomonas putida KF715 (=NBRC110667).</title>
        <authorList>
            <person name="Suenaga H."/>
            <person name="Fujihara N."/>
            <person name="Watanabe T."/>
            <person name="Hirose J."/>
            <person name="Kimura N."/>
            <person name="Yamazoe A."/>
            <person name="Hosoyama A."/>
            <person name="Shimodaira J."/>
            <person name="Furukawa K."/>
        </authorList>
    </citation>
    <scope>NUCLEOTIDE SEQUENCE [LARGE SCALE GENOMIC DNA]</scope>
    <source>
        <strain evidence="1 2">KF715</strain>
        <plasmid evidence="2">Plasmid pkf715a dna</plasmid>
    </source>
</reference>
<protein>
    <submittedName>
        <fullName evidence="1">Uncharacterized protein</fullName>
    </submittedName>
</protein>
<evidence type="ECO:0000313" key="1">
    <source>
        <dbReference type="EMBL" id="BAW26766.1"/>
    </source>
</evidence>
<dbReference type="AlphaFoldDB" id="A0A1L7NMR1"/>
<dbReference type="EMBL" id="AP015030">
    <property type="protein sequence ID" value="BAW26766.1"/>
    <property type="molecule type" value="Genomic_DNA"/>
</dbReference>
<evidence type="ECO:0000313" key="2">
    <source>
        <dbReference type="Proteomes" id="UP000218731"/>
    </source>
</evidence>
<sequence>MFKLIAELIERRRQRRYWRYMIKLMNQSGPVVVQTYPVQQPQQK</sequence>
<dbReference type="Proteomes" id="UP000218731">
    <property type="component" value="Plasmid pKF715A"/>
</dbReference>
<name>A0A1L7NMR1_PSEPU</name>
<geneLocation type="plasmid" evidence="2">
    <name>pkf715a dna</name>
</geneLocation>
<keyword evidence="1" id="KW-0614">Plasmid</keyword>
<proteinExistence type="predicted"/>
<dbReference type="RefSeq" id="WP_267472308.1">
    <property type="nucleotide sequence ID" value="NZ_AP015030.1"/>
</dbReference>
<accession>A0A1L7NMR1</accession>
<organism evidence="1 2">
    <name type="scientific">Pseudomonas putida</name>
    <name type="common">Arthrobacter siderocapsulatus</name>
    <dbReference type="NCBI Taxonomy" id="303"/>
    <lineage>
        <taxon>Bacteria</taxon>
        <taxon>Pseudomonadati</taxon>
        <taxon>Pseudomonadota</taxon>
        <taxon>Gammaproteobacteria</taxon>
        <taxon>Pseudomonadales</taxon>
        <taxon>Pseudomonadaceae</taxon>
        <taxon>Pseudomonas</taxon>
    </lineage>
</organism>